<sequence length="116" mass="12998">MNLLSALALAATVVSTDSTDEDLCQDMVIFAKAYPYHACAVFRNKPVSKHNKDGFPGAPDRFFGMKLRAYVTPVYFCIPRSKHGDWMVRRGPGGSHNWCFDPEAFNLTNGRRITVI</sequence>
<keyword evidence="2" id="KW-1185">Reference proteome</keyword>
<dbReference type="Proteomes" id="UP001165960">
    <property type="component" value="Unassembled WGS sequence"/>
</dbReference>
<accession>A0ACC2T7K0</accession>
<name>A0ACC2T7K0_9FUNG</name>
<protein>
    <submittedName>
        <fullName evidence="1">Uncharacterized protein</fullName>
    </submittedName>
</protein>
<dbReference type="EMBL" id="QTSX02003570">
    <property type="protein sequence ID" value="KAJ9070546.1"/>
    <property type="molecule type" value="Genomic_DNA"/>
</dbReference>
<evidence type="ECO:0000313" key="2">
    <source>
        <dbReference type="Proteomes" id="UP001165960"/>
    </source>
</evidence>
<proteinExistence type="predicted"/>
<organism evidence="1 2">
    <name type="scientific">Entomophthora muscae</name>
    <dbReference type="NCBI Taxonomy" id="34485"/>
    <lineage>
        <taxon>Eukaryota</taxon>
        <taxon>Fungi</taxon>
        <taxon>Fungi incertae sedis</taxon>
        <taxon>Zoopagomycota</taxon>
        <taxon>Entomophthoromycotina</taxon>
        <taxon>Entomophthoromycetes</taxon>
        <taxon>Entomophthorales</taxon>
        <taxon>Entomophthoraceae</taxon>
        <taxon>Entomophthora</taxon>
    </lineage>
</organism>
<reference evidence="1" key="1">
    <citation type="submission" date="2022-04" db="EMBL/GenBank/DDBJ databases">
        <title>Genome of the entomopathogenic fungus Entomophthora muscae.</title>
        <authorList>
            <person name="Elya C."/>
            <person name="Lovett B.R."/>
            <person name="Lee E."/>
            <person name="Macias A.M."/>
            <person name="Hajek A.E."/>
            <person name="De Bivort B.L."/>
            <person name="Kasson M.T."/>
            <person name="De Fine Licht H.H."/>
            <person name="Stajich J.E."/>
        </authorList>
    </citation>
    <scope>NUCLEOTIDE SEQUENCE</scope>
    <source>
        <strain evidence="1">Berkeley</strain>
    </source>
</reference>
<evidence type="ECO:0000313" key="1">
    <source>
        <dbReference type="EMBL" id="KAJ9070546.1"/>
    </source>
</evidence>
<comment type="caution">
    <text evidence="1">The sequence shown here is derived from an EMBL/GenBank/DDBJ whole genome shotgun (WGS) entry which is preliminary data.</text>
</comment>
<gene>
    <name evidence="1" type="ORF">DSO57_1006885</name>
</gene>